<dbReference type="AlphaFoldDB" id="X1N144"/>
<accession>X1N144</accession>
<sequence>MEQNKQRKQPVKLTITYVDGHTEDYSVFMGVAASGIVPAGKADGRLLYMAPEEGFSIELFSSIAATSEVVAGLIDSMIQLLTNCLEGFTKEDPESAMEILKAMEGMFTKRTELYHKVEIIKKDISGN</sequence>
<dbReference type="EMBL" id="BARV01023525">
    <property type="protein sequence ID" value="GAI37747.1"/>
    <property type="molecule type" value="Genomic_DNA"/>
</dbReference>
<name>X1N144_9ZZZZ</name>
<organism evidence="1">
    <name type="scientific">marine sediment metagenome</name>
    <dbReference type="NCBI Taxonomy" id="412755"/>
    <lineage>
        <taxon>unclassified sequences</taxon>
        <taxon>metagenomes</taxon>
        <taxon>ecological metagenomes</taxon>
    </lineage>
</organism>
<reference evidence="1" key="1">
    <citation type="journal article" date="2014" name="Front. Microbiol.">
        <title>High frequency of phylogenetically diverse reductive dehalogenase-homologous genes in deep subseafloor sedimentary metagenomes.</title>
        <authorList>
            <person name="Kawai M."/>
            <person name="Futagami T."/>
            <person name="Toyoda A."/>
            <person name="Takaki Y."/>
            <person name="Nishi S."/>
            <person name="Hori S."/>
            <person name="Arai W."/>
            <person name="Tsubouchi T."/>
            <person name="Morono Y."/>
            <person name="Uchiyama I."/>
            <person name="Ito T."/>
            <person name="Fujiyama A."/>
            <person name="Inagaki F."/>
            <person name="Takami H."/>
        </authorList>
    </citation>
    <scope>NUCLEOTIDE SEQUENCE</scope>
    <source>
        <strain evidence="1">Expedition CK06-06</strain>
    </source>
</reference>
<comment type="caution">
    <text evidence="1">The sequence shown here is derived from an EMBL/GenBank/DDBJ whole genome shotgun (WGS) entry which is preliminary data.</text>
</comment>
<evidence type="ECO:0000313" key="1">
    <source>
        <dbReference type="EMBL" id="GAI37747.1"/>
    </source>
</evidence>
<protein>
    <submittedName>
        <fullName evidence="1">Uncharacterized protein</fullName>
    </submittedName>
</protein>
<gene>
    <name evidence="1" type="ORF">S06H3_38580</name>
</gene>
<proteinExistence type="predicted"/>